<proteinExistence type="predicted"/>
<organism evidence="1 2">
    <name type="scientific">Candidatus Azambacteria bacterium GW2011_GWF2_46_32</name>
    <dbReference type="NCBI Taxonomy" id="1618628"/>
    <lineage>
        <taxon>Bacteria</taxon>
        <taxon>Candidatus Azamiibacteriota</taxon>
    </lineage>
</organism>
<protein>
    <submittedName>
        <fullName evidence="1">Putative pyruvoyl-dependent arginine decarboxylase</fullName>
    </submittedName>
</protein>
<evidence type="ECO:0000313" key="1">
    <source>
        <dbReference type="EMBL" id="KKU37606.1"/>
    </source>
</evidence>
<reference evidence="1 2" key="1">
    <citation type="journal article" date="2015" name="Nature">
        <title>rRNA introns, odd ribosomes, and small enigmatic genomes across a large radiation of phyla.</title>
        <authorList>
            <person name="Brown C.T."/>
            <person name="Hug L.A."/>
            <person name="Thomas B.C."/>
            <person name="Sharon I."/>
            <person name="Castelle C.J."/>
            <person name="Singh A."/>
            <person name="Wilkins M.J."/>
            <person name="Williams K.H."/>
            <person name="Banfield J.F."/>
        </authorList>
    </citation>
    <scope>NUCLEOTIDE SEQUENCE [LARGE SCALE GENOMIC DNA]</scope>
</reference>
<name>A0A0G1PXR9_9BACT</name>
<gene>
    <name evidence="1" type="ORF">UX51_C0017G0029</name>
</gene>
<sequence length="69" mass="7513">MARPEDLAATMLATTLGIEFNSEAAWDEREQVYKASGKIFKTFDTTQSAIGNKDGLWTSVVALAVFVAE</sequence>
<accession>A0A0G1PXR9</accession>
<dbReference type="AlphaFoldDB" id="A0A0G1PXR9"/>
<dbReference type="Proteomes" id="UP000034856">
    <property type="component" value="Unassembled WGS sequence"/>
</dbReference>
<dbReference type="EMBL" id="LCMM01000017">
    <property type="protein sequence ID" value="KKU37606.1"/>
    <property type="molecule type" value="Genomic_DNA"/>
</dbReference>
<comment type="caution">
    <text evidence="1">The sequence shown here is derived from an EMBL/GenBank/DDBJ whole genome shotgun (WGS) entry which is preliminary data.</text>
</comment>
<dbReference type="Pfam" id="PF01862">
    <property type="entry name" value="PvlArgDC"/>
    <property type="match status" value="1"/>
</dbReference>
<evidence type="ECO:0000313" key="2">
    <source>
        <dbReference type="Proteomes" id="UP000034856"/>
    </source>
</evidence>
<dbReference type="GO" id="GO:0006527">
    <property type="term" value="P:L-arginine catabolic process"/>
    <property type="evidence" value="ECO:0007669"/>
    <property type="project" value="InterPro"/>
</dbReference>
<dbReference type="GO" id="GO:0008792">
    <property type="term" value="F:arginine decarboxylase activity"/>
    <property type="evidence" value="ECO:0007669"/>
    <property type="project" value="InterPro"/>
</dbReference>
<dbReference type="InterPro" id="IPR002724">
    <property type="entry name" value="Pyruvoyl-dep_arg_deCO2ase"/>
</dbReference>